<dbReference type="PANTHER" id="PTHR15341:SF3">
    <property type="entry name" value="NUCLEAR NUCLEIC ACID-BINDING PROTEIN C1D"/>
    <property type="match status" value="1"/>
</dbReference>
<evidence type="ECO:0000313" key="3">
    <source>
        <dbReference type="RefSeq" id="XP_008474185.1"/>
    </source>
</evidence>
<dbReference type="GO" id="GO:0003677">
    <property type="term" value="F:DNA binding"/>
    <property type="evidence" value="ECO:0007669"/>
    <property type="project" value="UniProtKB-KW"/>
</dbReference>
<comment type="similarity">
    <text evidence="1">Belongs to the C1D family.</text>
</comment>
<dbReference type="PANTHER" id="PTHR15341">
    <property type="entry name" value="SUN-COR STEROID HORMONE RECEPTOR CO-REPRESSOR"/>
    <property type="match status" value="1"/>
</dbReference>
<keyword evidence="1" id="KW-0539">Nucleus</keyword>
<sequence length="156" mass="18048">MTLNLIDELLSKFINSQHDLESLVDEISEIIKQVQAVDFTKLPNDKKIEADLLVLYAINSLYFINLRIKHVDSDFVKVELKRIQETMKKFKQTKDKLTIMPRLDKDASKRFVRNALWTPPESDTPCDKKTKDIPPVSKKTKFDADGNVIEETITIL</sequence>
<dbReference type="InterPro" id="IPR011082">
    <property type="entry name" value="Exosome-assoc_fac/DNA_repair"/>
</dbReference>
<dbReference type="PaxDb" id="121845-A0A1S3D4G4"/>
<dbReference type="KEGG" id="dci:103511244"/>
<comment type="subunit">
    <text evidence="1">Monomer and homodimer.</text>
</comment>
<dbReference type="GO" id="GO:0000178">
    <property type="term" value="C:exosome (RNase complex)"/>
    <property type="evidence" value="ECO:0007669"/>
    <property type="project" value="TreeGrafter"/>
</dbReference>
<keyword evidence="2" id="KW-1185">Reference proteome</keyword>
<reference evidence="3" key="1">
    <citation type="submission" date="2025-08" db="UniProtKB">
        <authorList>
            <consortium name="RefSeq"/>
        </authorList>
    </citation>
    <scope>IDENTIFICATION</scope>
</reference>
<gene>
    <name evidence="3" type="primary">LOC103511244</name>
</gene>
<name>A0A1S3D4G4_DIACI</name>
<evidence type="ECO:0000256" key="1">
    <source>
        <dbReference type="RuleBase" id="RU368003"/>
    </source>
</evidence>
<dbReference type="GO" id="GO:0003723">
    <property type="term" value="F:RNA binding"/>
    <property type="evidence" value="ECO:0007669"/>
    <property type="project" value="UniProtKB-UniRule"/>
</dbReference>
<comment type="subcellular location">
    <subcellularLocation>
        <location evidence="1">Cytoplasm</location>
    </subcellularLocation>
    <subcellularLocation>
        <location evidence="1">Nucleus</location>
        <location evidence="1">Nucleolus</location>
    </subcellularLocation>
    <subcellularLocation>
        <location evidence="1">Nucleus</location>
    </subcellularLocation>
</comment>
<proteinExistence type="inferred from homology"/>
<dbReference type="GO" id="GO:0005730">
    <property type="term" value="C:nucleolus"/>
    <property type="evidence" value="ECO:0007669"/>
    <property type="project" value="UniProtKB-SubCell"/>
</dbReference>
<comment type="function">
    <text evidence="1">Plays a role in the recruitment of the exosome to pre-rRNA to mediate the 3'-5' end processing of the 5.8S rRNA.</text>
</comment>
<keyword evidence="1" id="KW-0238">DNA-binding</keyword>
<protein>
    <recommendedName>
        <fullName evidence="1">Nuclear nucleic acid-binding protein C1D</fullName>
    </recommendedName>
</protein>
<dbReference type="STRING" id="121845.A0A1S3D4G4"/>
<dbReference type="OrthoDB" id="1421013at2759"/>
<keyword evidence="1" id="KW-0694">RNA-binding</keyword>
<dbReference type="GO" id="GO:0010468">
    <property type="term" value="P:regulation of gene expression"/>
    <property type="evidence" value="ECO:0007669"/>
    <property type="project" value="TreeGrafter"/>
</dbReference>
<organism evidence="2 3">
    <name type="scientific">Diaphorina citri</name>
    <name type="common">Asian citrus psyllid</name>
    <dbReference type="NCBI Taxonomy" id="121845"/>
    <lineage>
        <taxon>Eukaryota</taxon>
        <taxon>Metazoa</taxon>
        <taxon>Ecdysozoa</taxon>
        <taxon>Arthropoda</taxon>
        <taxon>Hexapoda</taxon>
        <taxon>Insecta</taxon>
        <taxon>Pterygota</taxon>
        <taxon>Neoptera</taxon>
        <taxon>Paraneoptera</taxon>
        <taxon>Hemiptera</taxon>
        <taxon>Sternorrhyncha</taxon>
        <taxon>Psylloidea</taxon>
        <taxon>Psyllidae</taxon>
        <taxon>Diaphorininae</taxon>
        <taxon>Diaphorina</taxon>
    </lineage>
</organism>
<accession>A0A1S3D4G4</accession>
<dbReference type="Proteomes" id="UP000079169">
    <property type="component" value="Unplaced"/>
</dbReference>
<dbReference type="GO" id="GO:0005737">
    <property type="term" value="C:cytoplasm"/>
    <property type="evidence" value="ECO:0007669"/>
    <property type="project" value="UniProtKB-SubCell"/>
</dbReference>
<keyword evidence="1" id="KW-0698">rRNA processing</keyword>
<keyword evidence="1" id="KW-0963">Cytoplasm</keyword>
<evidence type="ECO:0000313" key="2">
    <source>
        <dbReference type="Proteomes" id="UP000079169"/>
    </source>
</evidence>
<dbReference type="RefSeq" id="XP_008474185.1">
    <property type="nucleotide sequence ID" value="XM_008475963.3"/>
</dbReference>
<dbReference type="AlphaFoldDB" id="A0A1S3D4G4"/>
<dbReference type="OMA" id="KLMSMPR"/>
<dbReference type="GeneID" id="103511244"/>
<dbReference type="GO" id="GO:0000460">
    <property type="term" value="P:maturation of 5.8S rRNA"/>
    <property type="evidence" value="ECO:0007669"/>
    <property type="project" value="TreeGrafter"/>
</dbReference>